<dbReference type="EMBL" id="QHJW02000007">
    <property type="protein sequence ID" value="RRO11331.1"/>
    <property type="molecule type" value="Genomic_DNA"/>
</dbReference>
<sequence>MAEKVKQHFVPRMLLKRYSWDGIHVNMCNIRESSKINSIPYKPQCQKRYFYGKDKRIENALGNIETFIDIEFNKLVNGCIAPLMNPK</sequence>
<accession>A0A3R8PVS5</accession>
<protein>
    <submittedName>
        <fullName evidence="1">DUF4238 domain-containing protein</fullName>
    </submittedName>
</protein>
<comment type="caution">
    <text evidence="1">The sequence shown here is derived from an EMBL/GenBank/DDBJ whole genome shotgun (WGS) entry which is preliminary data.</text>
</comment>
<dbReference type="InterPro" id="IPR025332">
    <property type="entry name" value="DUF4238"/>
</dbReference>
<reference evidence="1" key="1">
    <citation type="submission" date="2018-11" db="EMBL/GenBank/DDBJ databases">
        <title>Draft genome sequences of proposed Pectobacterium aquaticum sp. nov. isolated in France from fresh water.</title>
        <authorList>
            <person name="Pedron J."/>
            <person name="Barny M.A."/>
        </authorList>
    </citation>
    <scope>NUCLEOTIDE SEQUENCE [LARGE SCALE GENOMIC DNA]</scope>
    <source>
        <strain evidence="1">A35-S23-M15</strain>
    </source>
</reference>
<evidence type="ECO:0000313" key="1">
    <source>
        <dbReference type="EMBL" id="RRO11331.1"/>
    </source>
</evidence>
<keyword evidence="2" id="KW-1185">Reference proteome</keyword>
<proteinExistence type="predicted"/>
<dbReference type="RefSeq" id="WP_116186561.1">
    <property type="nucleotide sequence ID" value="NZ_CP161828.1"/>
</dbReference>
<gene>
    <name evidence="1" type="ORF">DMB85_003880</name>
</gene>
<name>A0A3R8PVS5_9GAMM</name>
<dbReference type="Pfam" id="PF14022">
    <property type="entry name" value="DUF4238"/>
    <property type="match status" value="1"/>
</dbReference>
<evidence type="ECO:0000313" key="2">
    <source>
        <dbReference type="Proteomes" id="UP000256817"/>
    </source>
</evidence>
<organism evidence="1 2">
    <name type="scientific">Pectobacterium aquaticum</name>
    <dbReference type="NCBI Taxonomy" id="2204145"/>
    <lineage>
        <taxon>Bacteria</taxon>
        <taxon>Pseudomonadati</taxon>
        <taxon>Pseudomonadota</taxon>
        <taxon>Gammaproteobacteria</taxon>
        <taxon>Enterobacterales</taxon>
        <taxon>Pectobacteriaceae</taxon>
        <taxon>Pectobacterium</taxon>
    </lineage>
</organism>
<dbReference type="Proteomes" id="UP000256817">
    <property type="component" value="Unassembled WGS sequence"/>
</dbReference>